<comment type="subcellular location">
    <subcellularLocation>
        <location evidence="1">Membrane</location>
        <topology evidence="1">Multi-pass membrane protein</topology>
    </subcellularLocation>
</comment>
<dbReference type="InterPro" id="IPR000276">
    <property type="entry name" value="GPCR_Rhodpsn"/>
</dbReference>
<comment type="similarity">
    <text evidence="2 10">Belongs to the G-protein coupled receptor 1 family.</text>
</comment>
<gene>
    <name evidence="13" type="ORF">C7M84_024452</name>
</gene>
<dbReference type="Gene3D" id="1.20.1070.10">
    <property type="entry name" value="Rhodopsin 7-helix transmembrane proteins"/>
    <property type="match status" value="1"/>
</dbReference>
<keyword evidence="9" id="KW-0844">Vision</keyword>
<evidence type="ECO:0000256" key="8">
    <source>
        <dbReference type="ARBA" id="ARBA00023224"/>
    </source>
</evidence>
<name>A0A423U106_PENVA</name>
<evidence type="ECO:0000313" key="14">
    <source>
        <dbReference type="Proteomes" id="UP000283509"/>
    </source>
</evidence>
<keyword evidence="7 10" id="KW-0675">Receptor</keyword>
<keyword evidence="3 10" id="KW-0812">Transmembrane</keyword>
<protein>
    <submittedName>
        <fullName evidence="13">Opsin 1</fullName>
    </submittedName>
</protein>
<dbReference type="PROSITE" id="PS50262">
    <property type="entry name" value="G_PROTEIN_RECEP_F1_2"/>
    <property type="match status" value="1"/>
</dbReference>
<evidence type="ECO:0000259" key="12">
    <source>
        <dbReference type="PROSITE" id="PS50262"/>
    </source>
</evidence>
<evidence type="ECO:0000256" key="4">
    <source>
        <dbReference type="ARBA" id="ARBA00022989"/>
    </source>
</evidence>
<accession>A0A423U106</accession>
<dbReference type="GO" id="GO:0004930">
    <property type="term" value="F:G protein-coupled receptor activity"/>
    <property type="evidence" value="ECO:0007669"/>
    <property type="project" value="UniProtKB-KW"/>
</dbReference>
<dbReference type="Pfam" id="PF00001">
    <property type="entry name" value="7tm_1"/>
    <property type="match status" value="1"/>
</dbReference>
<dbReference type="OrthoDB" id="9996086at2759"/>
<keyword evidence="6 11" id="KW-0472">Membrane</keyword>
<dbReference type="PROSITE" id="PS00237">
    <property type="entry name" value="G_PROTEIN_RECEP_F1_1"/>
    <property type="match status" value="1"/>
</dbReference>
<evidence type="ECO:0000256" key="2">
    <source>
        <dbReference type="ARBA" id="ARBA00010663"/>
    </source>
</evidence>
<evidence type="ECO:0000256" key="1">
    <source>
        <dbReference type="ARBA" id="ARBA00004141"/>
    </source>
</evidence>
<keyword evidence="4 11" id="KW-1133">Transmembrane helix</keyword>
<evidence type="ECO:0000256" key="7">
    <source>
        <dbReference type="ARBA" id="ARBA00023170"/>
    </source>
</evidence>
<reference evidence="13 14" key="2">
    <citation type="submission" date="2019-01" db="EMBL/GenBank/DDBJ databases">
        <title>The decoding of complex shrimp genome reveals the adaptation for benthos swimmer, frequently molting mechanism and breeding impact on genome.</title>
        <authorList>
            <person name="Sun Y."/>
            <person name="Gao Y."/>
            <person name="Yu Y."/>
        </authorList>
    </citation>
    <scope>NUCLEOTIDE SEQUENCE [LARGE SCALE GENOMIC DNA]</scope>
    <source>
        <tissue evidence="13">Muscle</tissue>
    </source>
</reference>
<feature type="domain" description="G-protein coupled receptors family 1 profile" evidence="12">
    <location>
        <begin position="72"/>
        <end position="192"/>
    </location>
</feature>
<sequence length="273" mass="30398">MVFANASGPHAEAYTGQVVFGYPEGVTVVDLVPENIRHMIHPHWNNYPPVNPMWHYVLGCIYIILGCLSFFGNGLVILLYLKNKFLRTPSNQLVLNLAISDFLMLMTQFPFFTYNCFSGGVWMFSETFCELYAFFGAITGIASIWTLSFISYDRYNVIVKGVSGTPLTSGRATLFVLFAWIYAIAWSLPPFFGWGKYIPEGHLRPREAAMREQAKKMNVSNLRSNQAHVLAEFVCGNCLTRCLQPNAGSLGGPAGPSPMARLARSSELAPFPV</sequence>
<keyword evidence="5 10" id="KW-0297">G-protein coupled receptor</keyword>
<feature type="transmembrane region" description="Helical" evidence="11">
    <location>
        <begin position="131"/>
        <end position="152"/>
    </location>
</feature>
<evidence type="ECO:0000256" key="5">
    <source>
        <dbReference type="ARBA" id="ARBA00023040"/>
    </source>
</evidence>
<dbReference type="AlphaFoldDB" id="A0A423U106"/>
<evidence type="ECO:0000256" key="9">
    <source>
        <dbReference type="ARBA" id="ARBA00023305"/>
    </source>
</evidence>
<feature type="transmembrane region" description="Helical" evidence="11">
    <location>
        <begin position="172"/>
        <end position="194"/>
    </location>
</feature>
<reference evidence="13 14" key="1">
    <citation type="submission" date="2018-04" db="EMBL/GenBank/DDBJ databases">
        <authorList>
            <person name="Zhang X."/>
            <person name="Yuan J."/>
            <person name="Li F."/>
            <person name="Xiang J."/>
        </authorList>
    </citation>
    <scope>NUCLEOTIDE SEQUENCE [LARGE SCALE GENOMIC DNA]</scope>
    <source>
        <tissue evidence="13">Muscle</tissue>
    </source>
</reference>
<feature type="transmembrane region" description="Helical" evidence="11">
    <location>
        <begin position="53"/>
        <end position="81"/>
    </location>
</feature>
<dbReference type="STRING" id="6689.A0A423U106"/>
<dbReference type="InterPro" id="IPR050125">
    <property type="entry name" value="GPCR_opsins"/>
</dbReference>
<comment type="caution">
    <text evidence="13">The sequence shown here is derived from an EMBL/GenBank/DDBJ whole genome shotgun (WGS) entry which is preliminary data.</text>
</comment>
<keyword evidence="8 10" id="KW-0807">Transducer</keyword>
<keyword evidence="14" id="KW-1185">Reference proteome</keyword>
<proteinExistence type="inferred from homology"/>
<dbReference type="GO" id="GO:0016020">
    <property type="term" value="C:membrane"/>
    <property type="evidence" value="ECO:0007669"/>
    <property type="project" value="UniProtKB-SubCell"/>
</dbReference>
<dbReference type="GO" id="GO:0007601">
    <property type="term" value="P:visual perception"/>
    <property type="evidence" value="ECO:0007669"/>
    <property type="project" value="UniProtKB-KW"/>
</dbReference>
<dbReference type="InterPro" id="IPR017452">
    <property type="entry name" value="GPCR_Rhodpsn_7TM"/>
</dbReference>
<dbReference type="PRINTS" id="PR00237">
    <property type="entry name" value="GPCRRHODOPSN"/>
</dbReference>
<evidence type="ECO:0000256" key="11">
    <source>
        <dbReference type="SAM" id="Phobius"/>
    </source>
</evidence>
<evidence type="ECO:0000313" key="13">
    <source>
        <dbReference type="EMBL" id="ROT82376.1"/>
    </source>
</evidence>
<dbReference type="SUPFAM" id="SSF81321">
    <property type="entry name" value="Family A G protein-coupled receptor-like"/>
    <property type="match status" value="1"/>
</dbReference>
<evidence type="ECO:0000256" key="6">
    <source>
        <dbReference type="ARBA" id="ARBA00023136"/>
    </source>
</evidence>
<dbReference type="EMBL" id="QCYY01000836">
    <property type="protein sequence ID" value="ROT82376.1"/>
    <property type="molecule type" value="Genomic_DNA"/>
</dbReference>
<evidence type="ECO:0000256" key="10">
    <source>
        <dbReference type="RuleBase" id="RU000688"/>
    </source>
</evidence>
<evidence type="ECO:0000256" key="3">
    <source>
        <dbReference type="ARBA" id="ARBA00022692"/>
    </source>
</evidence>
<keyword evidence="9" id="KW-0716">Sensory transduction</keyword>
<dbReference type="Proteomes" id="UP000283509">
    <property type="component" value="Unassembled WGS sequence"/>
</dbReference>
<organism evidence="13 14">
    <name type="scientific">Penaeus vannamei</name>
    <name type="common">Whiteleg shrimp</name>
    <name type="synonym">Litopenaeus vannamei</name>
    <dbReference type="NCBI Taxonomy" id="6689"/>
    <lineage>
        <taxon>Eukaryota</taxon>
        <taxon>Metazoa</taxon>
        <taxon>Ecdysozoa</taxon>
        <taxon>Arthropoda</taxon>
        <taxon>Crustacea</taxon>
        <taxon>Multicrustacea</taxon>
        <taxon>Malacostraca</taxon>
        <taxon>Eumalacostraca</taxon>
        <taxon>Eucarida</taxon>
        <taxon>Decapoda</taxon>
        <taxon>Dendrobranchiata</taxon>
        <taxon>Penaeoidea</taxon>
        <taxon>Penaeidae</taxon>
        <taxon>Penaeus</taxon>
    </lineage>
</organism>
<feature type="transmembrane region" description="Helical" evidence="11">
    <location>
        <begin position="93"/>
        <end position="111"/>
    </location>
</feature>
<dbReference type="PANTHER" id="PTHR24240">
    <property type="entry name" value="OPSIN"/>
    <property type="match status" value="1"/>
</dbReference>